<dbReference type="SUPFAM" id="SSF53067">
    <property type="entry name" value="Actin-like ATPase domain"/>
    <property type="match status" value="1"/>
</dbReference>
<sequence length="694" mass="73493">MATARDIRIGIDTGGTFTDVVAFDESSGELVTTKTPSTPSNPADGFLAGIDKVLGLLGAGGETIDAVSHGTTVATNQLLEGKVDRLGFLTNTGYESMLEIARQSVPDGYGNSYFWVKPDRIVPRELVKGVEGRMDVDGQEVRPLDEAGAREAVRWFRDQGIDTLGVCFLHAYANPAHEDRVLEIIREEHPAATVSLSSAVLREYREYERAMTTLVDAAVKPRLSAYVTNIKTRLSAYDDREIPFYVMKSNGGVLSADEVVHQPITTVLSGPAAGALGAAMIAQVAGFDKVLTSDGGGTSTDVSVVIDGEPTLTTEGSVGAFPSKIPMIDVVTVGAGGGSVAWLSPEGTLKVGPHSAGADPGPLCYAKGGTEVTITDAHVFLGRIPPHLLGGEIPLDTEAAAKGIEALAGELGLTPEACATGVLEISAWNQANALRQVTVKRGLDVRDFTLTTFGGSGSLLLCRLVDVLGLRAVLVPPNPGNVSAFGLLTVDVKNDYVQTHVALQEALDPADVGQTLDALTVKAAGALSTEGFVEAEHQFVRTADLRYFGQAFEVRVAVPDGPVDAAVLAEVADRFHAEHRALYGYDFSADASQQVEWVNLRVSGIGPIQRPEIARHELGDGTLPPERSRRGVCFDAADGYVDTPVLWRPELAPGSVVHGPAIIEEFGSTVPLHPGFTARVDEYLNIIVTRETDQ</sequence>
<dbReference type="PANTHER" id="PTHR11365">
    <property type="entry name" value="5-OXOPROLINASE RELATED"/>
    <property type="match status" value="1"/>
</dbReference>
<dbReference type="Proteomes" id="UP000649179">
    <property type="component" value="Unassembled WGS sequence"/>
</dbReference>
<protein>
    <submittedName>
        <fullName evidence="4">Methylhydantoinase</fullName>
    </submittedName>
</protein>
<dbReference type="GO" id="GO:0006749">
    <property type="term" value="P:glutathione metabolic process"/>
    <property type="evidence" value="ECO:0007669"/>
    <property type="project" value="TreeGrafter"/>
</dbReference>
<comment type="caution">
    <text evidence="4">The sequence shown here is derived from an EMBL/GenBank/DDBJ whole genome shotgun (WGS) entry which is preliminary data.</text>
</comment>
<dbReference type="Pfam" id="PF05378">
    <property type="entry name" value="Hydant_A_N"/>
    <property type="match status" value="1"/>
</dbReference>
<feature type="domain" description="Acetophenone carboxylase-like C-terminal" evidence="3">
    <location>
        <begin position="512"/>
        <end position="683"/>
    </location>
</feature>
<dbReference type="InterPro" id="IPR043129">
    <property type="entry name" value="ATPase_NBD"/>
</dbReference>
<proteinExistence type="predicted"/>
<organism evidence="4 5">
    <name type="scientific">Marmoricola endophyticus</name>
    <dbReference type="NCBI Taxonomy" id="2040280"/>
    <lineage>
        <taxon>Bacteria</taxon>
        <taxon>Bacillati</taxon>
        <taxon>Actinomycetota</taxon>
        <taxon>Actinomycetes</taxon>
        <taxon>Propionibacteriales</taxon>
        <taxon>Nocardioidaceae</taxon>
        <taxon>Marmoricola</taxon>
    </lineage>
</organism>
<dbReference type="InterPro" id="IPR045079">
    <property type="entry name" value="Oxoprolinase-like"/>
</dbReference>
<gene>
    <name evidence="4" type="ORF">GCM10011519_29320</name>
</gene>
<dbReference type="InterPro" id="IPR008040">
    <property type="entry name" value="Hydant_A_N"/>
</dbReference>
<dbReference type="InterPro" id="IPR002821">
    <property type="entry name" value="Hydantoinase_A"/>
</dbReference>
<evidence type="ECO:0000313" key="4">
    <source>
        <dbReference type="EMBL" id="GGF53565.1"/>
    </source>
</evidence>
<dbReference type="AlphaFoldDB" id="A0A917F7K3"/>
<dbReference type="InterPro" id="IPR049517">
    <property type="entry name" value="ACX-like_C"/>
</dbReference>
<keyword evidence="5" id="KW-1185">Reference proteome</keyword>
<evidence type="ECO:0000259" key="1">
    <source>
        <dbReference type="Pfam" id="PF01968"/>
    </source>
</evidence>
<evidence type="ECO:0000259" key="3">
    <source>
        <dbReference type="Pfam" id="PF19278"/>
    </source>
</evidence>
<accession>A0A917F7K3</accession>
<dbReference type="RefSeq" id="WP_188780442.1">
    <property type="nucleotide sequence ID" value="NZ_BMKQ01000001.1"/>
</dbReference>
<dbReference type="EMBL" id="BMKQ01000001">
    <property type="protein sequence ID" value="GGF53565.1"/>
    <property type="molecule type" value="Genomic_DNA"/>
</dbReference>
<name>A0A917F7K3_9ACTN</name>
<feature type="domain" description="Hydantoinase/oxoprolinase N-terminal" evidence="2">
    <location>
        <begin position="8"/>
        <end position="188"/>
    </location>
</feature>
<dbReference type="Pfam" id="PF19278">
    <property type="entry name" value="Hydant_A_C"/>
    <property type="match status" value="1"/>
</dbReference>
<evidence type="ECO:0000259" key="2">
    <source>
        <dbReference type="Pfam" id="PF05378"/>
    </source>
</evidence>
<dbReference type="GO" id="GO:0017168">
    <property type="term" value="F:5-oxoprolinase (ATP-hydrolyzing) activity"/>
    <property type="evidence" value="ECO:0007669"/>
    <property type="project" value="TreeGrafter"/>
</dbReference>
<evidence type="ECO:0000313" key="5">
    <source>
        <dbReference type="Proteomes" id="UP000649179"/>
    </source>
</evidence>
<reference evidence="4" key="1">
    <citation type="journal article" date="2014" name="Int. J. Syst. Evol. Microbiol.">
        <title>Complete genome sequence of Corynebacterium casei LMG S-19264T (=DSM 44701T), isolated from a smear-ripened cheese.</title>
        <authorList>
            <consortium name="US DOE Joint Genome Institute (JGI-PGF)"/>
            <person name="Walter F."/>
            <person name="Albersmeier A."/>
            <person name="Kalinowski J."/>
            <person name="Ruckert C."/>
        </authorList>
    </citation>
    <scope>NUCLEOTIDE SEQUENCE</scope>
    <source>
        <strain evidence="4">CGMCC 1.16067</strain>
    </source>
</reference>
<dbReference type="Pfam" id="PF01968">
    <property type="entry name" value="Hydantoinase_A"/>
    <property type="match status" value="1"/>
</dbReference>
<dbReference type="PANTHER" id="PTHR11365:SF23">
    <property type="entry name" value="HYPOTHETICAL 5-OXOPROLINASE (EUROFUNG)-RELATED"/>
    <property type="match status" value="1"/>
</dbReference>
<dbReference type="GO" id="GO:0005829">
    <property type="term" value="C:cytosol"/>
    <property type="evidence" value="ECO:0007669"/>
    <property type="project" value="TreeGrafter"/>
</dbReference>
<feature type="domain" description="Hydantoinase A/oxoprolinase" evidence="1">
    <location>
        <begin position="209"/>
        <end position="495"/>
    </location>
</feature>
<reference evidence="4" key="2">
    <citation type="submission" date="2020-09" db="EMBL/GenBank/DDBJ databases">
        <authorList>
            <person name="Sun Q."/>
            <person name="Zhou Y."/>
        </authorList>
    </citation>
    <scope>NUCLEOTIDE SEQUENCE</scope>
    <source>
        <strain evidence="4">CGMCC 1.16067</strain>
    </source>
</reference>